<dbReference type="Gene3D" id="1.10.3210.10">
    <property type="entry name" value="Hypothetical protein af1432"/>
    <property type="match status" value="1"/>
</dbReference>
<dbReference type="NCBIfam" id="TIGR00277">
    <property type="entry name" value="HDIG"/>
    <property type="match status" value="1"/>
</dbReference>
<proteinExistence type="predicted"/>
<evidence type="ECO:0000313" key="4">
    <source>
        <dbReference type="Proteomes" id="UP001256588"/>
    </source>
</evidence>
<comment type="caution">
    <text evidence="3">The sequence shown here is derived from an EMBL/GenBank/DDBJ whole genome shotgun (WGS) entry which is preliminary data.</text>
</comment>
<gene>
    <name evidence="3" type="ORF">J2W68_002383</name>
</gene>
<dbReference type="PANTHER" id="PTHR43155:SF2">
    <property type="entry name" value="CYCLIC DI-GMP PHOSPHODIESTERASE PA4108"/>
    <property type="match status" value="1"/>
</dbReference>
<dbReference type="Pfam" id="PF13487">
    <property type="entry name" value="HD_5"/>
    <property type="match status" value="1"/>
</dbReference>
<keyword evidence="4" id="KW-1185">Reference proteome</keyword>
<dbReference type="InterPro" id="IPR021812">
    <property type="entry name" value="DUF3391"/>
</dbReference>
<dbReference type="SMART" id="SM00471">
    <property type="entry name" value="HDc"/>
    <property type="match status" value="1"/>
</dbReference>
<dbReference type="InterPro" id="IPR006675">
    <property type="entry name" value="HDIG_dom"/>
</dbReference>
<feature type="region of interest" description="Disordered" evidence="1">
    <location>
        <begin position="64"/>
        <end position="94"/>
    </location>
</feature>
<dbReference type="Proteomes" id="UP001256588">
    <property type="component" value="Unassembled WGS sequence"/>
</dbReference>
<sequence>MHRTIRADQLLPGMYVHRVAGAWLDSPFWRRSFIADAEAVARIRASGVPELVIDVELGLVPAESASSPPADPACPRKDVTAPPASPPDPSLLTAPAPAALRAAGTASPATSFETEVRNARQLLESGRALVEAMFGEARLGRVVDTDVATPLIDALCDSVLRNPHALVSLARLKTADAYTYLHSMAVAGLMATLAGRLGLPEDAVHAAAKGGLLHDMGKAVTPAHVLNKAGSLTDEEQGVMRSHPEDGHRLLVESGMDHAAALDIVLHHHEKMDGSGYPHGLSGDGISQMARMAAVCDVYDAITSDRPYKRGWCPAESLKRMASWSGHFDPVIFQAFVKSVGIYPIGTLVRLQSQQLAVVIEQAPAALLKPRVRVFHCARRKARVLIRDLDLSFAGCDDHIVQSEAPCDWGLRDLEKLWLP</sequence>
<organism evidence="3 4">
    <name type="scientific">Luteimonas terrae</name>
    <dbReference type="NCBI Taxonomy" id="1530191"/>
    <lineage>
        <taxon>Bacteria</taxon>
        <taxon>Pseudomonadati</taxon>
        <taxon>Pseudomonadota</taxon>
        <taxon>Gammaproteobacteria</taxon>
        <taxon>Lysobacterales</taxon>
        <taxon>Lysobacteraceae</taxon>
        <taxon>Luteimonas</taxon>
    </lineage>
</organism>
<reference evidence="3 4" key="1">
    <citation type="submission" date="2023-07" db="EMBL/GenBank/DDBJ databases">
        <title>Sorghum-associated microbial communities from plants grown in Nebraska, USA.</title>
        <authorList>
            <person name="Schachtman D."/>
        </authorList>
    </citation>
    <scope>NUCLEOTIDE SEQUENCE [LARGE SCALE GENOMIC DNA]</scope>
    <source>
        <strain evidence="3 4">4099</strain>
    </source>
</reference>
<dbReference type="PANTHER" id="PTHR43155">
    <property type="entry name" value="CYCLIC DI-GMP PHOSPHODIESTERASE PA4108-RELATED"/>
    <property type="match status" value="1"/>
</dbReference>
<dbReference type="EMBL" id="JAVDWO010000009">
    <property type="protein sequence ID" value="MDR7193646.1"/>
    <property type="molecule type" value="Genomic_DNA"/>
</dbReference>
<evidence type="ECO:0000259" key="2">
    <source>
        <dbReference type="PROSITE" id="PS51832"/>
    </source>
</evidence>
<protein>
    <submittedName>
        <fullName evidence="3">Nucleotidyltransferase with HDIG domain</fullName>
    </submittedName>
</protein>
<dbReference type="PROSITE" id="PS51832">
    <property type="entry name" value="HD_GYP"/>
    <property type="match status" value="1"/>
</dbReference>
<evidence type="ECO:0000313" key="3">
    <source>
        <dbReference type="EMBL" id="MDR7193646.1"/>
    </source>
</evidence>
<evidence type="ECO:0000256" key="1">
    <source>
        <dbReference type="SAM" id="MobiDB-lite"/>
    </source>
</evidence>
<name>A0ABU1Y038_9GAMM</name>
<dbReference type="CDD" id="cd00077">
    <property type="entry name" value="HDc"/>
    <property type="match status" value="1"/>
</dbReference>
<dbReference type="Pfam" id="PF11871">
    <property type="entry name" value="DUF3391"/>
    <property type="match status" value="1"/>
</dbReference>
<dbReference type="SUPFAM" id="SSF109604">
    <property type="entry name" value="HD-domain/PDEase-like"/>
    <property type="match status" value="1"/>
</dbReference>
<dbReference type="InterPro" id="IPR003607">
    <property type="entry name" value="HD/PDEase_dom"/>
</dbReference>
<dbReference type="RefSeq" id="WP_310236131.1">
    <property type="nucleotide sequence ID" value="NZ_JAVDWO010000009.1"/>
</dbReference>
<dbReference type="InterPro" id="IPR037522">
    <property type="entry name" value="HD_GYP_dom"/>
</dbReference>
<feature type="domain" description="HD-GYP" evidence="2">
    <location>
        <begin position="157"/>
        <end position="352"/>
    </location>
</feature>
<accession>A0ABU1Y038</accession>